<sequence>MTTDKRSVKFLCLPKSSGQSPGPLLPPGSNQFDSPQGAPSGRRLNQRPACESYALSSPAIPSADFISDGHLEFTRGYGNWGYIHKHRRKKK</sequence>
<dbReference type="EMBL" id="CAAALY010005785">
    <property type="protein sequence ID" value="VEL09221.1"/>
    <property type="molecule type" value="Genomic_DNA"/>
</dbReference>
<accession>A0A3S5CHN8</accession>
<dbReference type="AlphaFoldDB" id="A0A3S5CHN8"/>
<evidence type="ECO:0000313" key="2">
    <source>
        <dbReference type="EMBL" id="VEL09221.1"/>
    </source>
</evidence>
<evidence type="ECO:0000256" key="1">
    <source>
        <dbReference type="SAM" id="MobiDB-lite"/>
    </source>
</evidence>
<feature type="compositionally biased region" description="Low complexity" evidence="1">
    <location>
        <begin position="13"/>
        <end position="22"/>
    </location>
</feature>
<proteinExistence type="predicted"/>
<dbReference type="Proteomes" id="UP000784294">
    <property type="component" value="Unassembled WGS sequence"/>
</dbReference>
<comment type="caution">
    <text evidence="2">The sequence shown here is derived from an EMBL/GenBank/DDBJ whole genome shotgun (WGS) entry which is preliminary data.</text>
</comment>
<feature type="region of interest" description="Disordered" evidence="1">
    <location>
        <begin position="1"/>
        <end position="45"/>
    </location>
</feature>
<gene>
    <name evidence="2" type="ORF">PXEA_LOCUS2661</name>
</gene>
<protein>
    <submittedName>
        <fullName evidence="2">Uncharacterized protein</fullName>
    </submittedName>
</protein>
<keyword evidence="3" id="KW-1185">Reference proteome</keyword>
<reference evidence="2" key="1">
    <citation type="submission" date="2018-11" db="EMBL/GenBank/DDBJ databases">
        <authorList>
            <consortium name="Pathogen Informatics"/>
        </authorList>
    </citation>
    <scope>NUCLEOTIDE SEQUENCE</scope>
</reference>
<name>A0A3S5CHN8_9PLAT</name>
<evidence type="ECO:0000313" key="3">
    <source>
        <dbReference type="Proteomes" id="UP000784294"/>
    </source>
</evidence>
<organism evidence="2 3">
    <name type="scientific">Protopolystoma xenopodis</name>
    <dbReference type="NCBI Taxonomy" id="117903"/>
    <lineage>
        <taxon>Eukaryota</taxon>
        <taxon>Metazoa</taxon>
        <taxon>Spiralia</taxon>
        <taxon>Lophotrochozoa</taxon>
        <taxon>Platyhelminthes</taxon>
        <taxon>Monogenea</taxon>
        <taxon>Polyopisthocotylea</taxon>
        <taxon>Polystomatidea</taxon>
        <taxon>Polystomatidae</taxon>
        <taxon>Protopolystoma</taxon>
    </lineage>
</organism>